<dbReference type="Pfam" id="PF25881">
    <property type="entry name" value="HH_YBHG"/>
    <property type="match status" value="1"/>
</dbReference>
<dbReference type="STRING" id="1121416.SAMN02745220_00412"/>
<dbReference type="OrthoDB" id="9778236at2"/>
<evidence type="ECO:0000313" key="11">
    <source>
        <dbReference type="Proteomes" id="UP000184603"/>
    </source>
</evidence>
<comment type="subcellular location">
    <subcellularLocation>
        <location evidence="1">Periplasm</location>
    </subcellularLocation>
</comment>
<sequence length="346" mass="38019">MKKRIILLLLIAGLATAGYYSKLWKGQDAEQENGNLKIYGTIDIRDANLAFTEQERLTEVLVDEGDSVAAGQVLARQNTDRLDAAIAETQAKIAAEQQVLTRLKTGFRPQEIAQAKAEVEAAQVQVVNAEQVLHRVTTTSRTGATSQQDLDDAKARLMVAEAQLKVMEKKLDLVLEGSRKEDIAAAEHRLEALEANLQLLTVRYADMTLTAPASGIIQSRILEPGEMAGPTRPVYTLALADPKWVRAYLPEPQLGRVQPGMKANITSDSWPNDPIAGWIGSISPIAEFTPRTVQTEDLRTKLVYETRVMVRDPENRLRLGMPVTVTLEQQTGPSDTSSETPAAQQQ</sequence>
<evidence type="ECO:0000259" key="9">
    <source>
        <dbReference type="Pfam" id="PF25954"/>
    </source>
</evidence>
<dbReference type="EMBL" id="FRFE01000002">
    <property type="protein sequence ID" value="SHO43541.1"/>
    <property type="molecule type" value="Genomic_DNA"/>
</dbReference>
<protein>
    <submittedName>
        <fullName evidence="10">HlyD family secretion protein</fullName>
    </submittedName>
</protein>
<comment type="similarity">
    <text evidence="2">Belongs to the UPF0194 family.</text>
</comment>
<evidence type="ECO:0000313" key="10">
    <source>
        <dbReference type="EMBL" id="SHO43541.1"/>
    </source>
</evidence>
<evidence type="ECO:0000256" key="3">
    <source>
        <dbReference type="ARBA" id="ARBA00022729"/>
    </source>
</evidence>
<dbReference type="Proteomes" id="UP000184603">
    <property type="component" value="Unassembled WGS sequence"/>
</dbReference>
<evidence type="ECO:0000256" key="7">
    <source>
        <dbReference type="SAM" id="MobiDB-lite"/>
    </source>
</evidence>
<keyword evidence="5 6" id="KW-0175">Coiled coil</keyword>
<dbReference type="Gene3D" id="1.10.287.470">
    <property type="entry name" value="Helix hairpin bin"/>
    <property type="match status" value="1"/>
</dbReference>
<dbReference type="GO" id="GO:0042597">
    <property type="term" value="C:periplasmic space"/>
    <property type="evidence" value="ECO:0007669"/>
    <property type="project" value="UniProtKB-SubCell"/>
</dbReference>
<dbReference type="Gene3D" id="2.40.30.170">
    <property type="match status" value="1"/>
</dbReference>
<evidence type="ECO:0000256" key="4">
    <source>
        <dbReference type="ARBA" id="ARBA00022764"/>
    </source>
</evidence>
<keyword evidence="4" id="KW-0574">Periplasm</keyword>
<gene>
    <name evidence="10" type="ORF">SAMN02745220_00412</name>
</gene>
<keyword evidence="11" id="KW-1185">Reference proteome</keyword>
<name>A0A1M7XXC1_9BACT</name>
<dbReference type="PANTHER" id="PTHR32347:SF29">
    <property type="entry name" value="UPF0194 MEMBRANE PROTEIN YBHG"/>
    <property type="match status" value="1"/>
</dbReference>
<organism evidence="10 11">
    <name type="scientific">Desulfopila aestuarii DSM 18488</name>
    <dbReference type="NCBI Taxonomy" id="1121416"/>
    <lineage>
        <taxon>Bacteria</taxon>
        <taxon>Pseudomonadati</taxon>
        <taxon>Thermodesulfobacteriota</taxon>
        <taxon>Desulfobulbia</taxon>
        <taxon>Desulfobulbales</taxon>
        <taxon>Desulfocapsaceae</taxon>
        <taxon>Desulfopila</taxon>
    </lineage>
</organism>
<dbReference type="InterPro" id="IPR059052">
    <property type="entry name" value="HH_YbhG-like"/>
</dbReference>
<evidence type="ECO:0000256" key="1">
    <source>
        <dbReference type="ARBA" id="ARBA00004418"/>
    </source>
</evidence>
<dbReference type="InterPro" id="IPR050465">
    <property type="entry name" value="UPF0194_transport"/>
</dbReference>
<feature type="domain" description="CusB-like beta-barrel" evidence="9">
    <location>
        <begin position="244"/>
        <end position="330"/>
    </location>
</feature>
<dbReference type="Pfam" id="PF25954">
    <property type="entry name" value="Beta-barrel_RND_2"/>
    <property type="match status" value="1"/>
</dbReference>
<feature type="region of interest" description="Disordered" evidence="7">
    <location>
        <begin position="327"/>
        <end position="346"/>
    </location>
</feature>
<proteinExistence type="inferred from homology"/>
<evidence type="ECO:0000256" key="5">
    <source>
        <dbReference type="ARBA" id="ARBA00023054"/>
    </source>
</evidence>
<dbReference type="AlphaFoldDB" id="A0A1M7XXC1"/>
<dbReference type="PANTHER" id="PTHR32347">
    <property type="entry name" value="EFFLUX SYSTEM COMPONENT YKNX-RELATED"/>
    <property type="match status" value="1"/>
</dbReference>
<dbReference type="Gene3D" id="2.40.50.100">
    <property type="match status" value="1"/>
</dbReference>
<feature type="coiled-coil region" evidence="6">
    <location>
        <begin position="112"/>
        <end position="210"/>
    </location>
</feature>
<evidence type="ECO:0000256" key="6">
    <source>
        <dbReference type="SAM" id="Coils"/>
    </source>
</evidence>
<dbReference type="SUPFAM" id="SSF111369">
    <property type="entry name" value="HlyD-like secretion proteins"/>
    <property type="match status" value="2"/>
</dbReference>
<dbReference type="InterPro" id="IPR058792">
    <property type="entry name" value="Beta-barrel_RND_2"/>
</dbReference>
<evidence type="ECO:0000256" key="2">
    <source>
        <dbReference type="ARBA" id="ARBA00010602"/>
    </source>
</evidence>
<dbReference type="RefSeq" id="WP_073611790.1">
    <property type="nucleotide sequence ID" value="NZ_FRFE01000002.1"/>
</dbReference>
<keyword evidence="3" id="KW-0732">Signal</keyword>
<reference evidence="10 11" key="1">
    <citation type="submission" date="2016-12" db="EMBL/GenBank/DDBJ databases">
        <authorList>
            <person name="Song W.-J."/>
            <person name="Kurnit D.M."/>
        </authorList>
    </citation>
    <scope>NUCLEOTIDE SEQUENCE [LARGE SCALE GENOMIC DNA]</scope>
    <source>
        <strain evidence="10 11">DSM 18488</strain>
    </source>
</reference>
<feature type="domain" description="YbhG-like alpha-helical hairpin" evidence="8">
    <location>
        <begin position="84"/>
        <end position="200"/>
    </location>
</feature>
<evidence type="ECO:0000259" key="8">
    <source>
        <dbReference type="Pfam" id="PF25881"/>
    </source>
</evidence>
<accession>A0A1M7XXC1</accession>